<dbReference type="PANTHER" id="PTHR43433">
    <property type="entry name" value="HYDROLASE, ALPHA/BETA FOLD FAMILY PROTEIN"/>
    <property type="match status" value="1"/>
</dbReference>
<dbReference type="Pfam" id="PF12697">
    <property type="entry name" value="Abhydrolase_6"/>
    <property type="match status" value="1"/>
</dbReference>
<gene>
    <name evidence="2" type="ORF">GCM10023322_48820</name>
</gene>
<evidence type="ECO:0000259" key="1">
    <source>
        <dbReference type="Pfam" id="PF12697"/>
    </source>
</evidence>
<dbReference type="InterPro" id="IPR050471">
    <property type="entry name" value="AB_hydrolase"/>
</dbReference>
<dbReference type="RefSeq" id="WP_345633180.1">
    <property type="nucleotide sequence ID" value="NZ_BAABJQ010000015.1"/>
</dbReference>
<dbReference type="Proteomes" id="UP001501570">
    <property type="component" value="Unassembled WGS sequence"/>
</dbReference>
<keyword evidence="2" id="KW-0378">Hydrolase</keyword>
<dbReference type="Gene3D" id="3.40.50.1820">
    <property type="entry name" value="alpha/beta hydrolase"/>
    <property type="match status" value="1"/>
</dbReference>
<dbReference type="SUPFAM" id="SSF53474">
    <property type="entry name" value="alpha/beta-Hydrolases"/>
    <property type="match status" value="1"/>
</dbReference>
<dbReference type="PANTHER" id="PTHR43433:SF5">
    <property type="entry name" value="AB HYDROLASE-1 DOMAIN-CONTAINING PROTEIN"/>
    <property type="match status" value="1"/>
</dbReference>
<dbReference type="GO" id="GO:0016787">
    <property type="term" value="F:hydrolase activity"/>
    <property type="evidence" value="ECO:0007669"/>
    <property type="project" value="UniProtKB-KW"/>
</dbReference>
<sequence length="296" mass="31954">MTDFETHFVTSHDGTRVGYRQLGQGPGIVLLHGSMESAQNHMQLASALADRFTVYLPDRRGRGMTGPYGDGYGIAREVEDLRAVLTATGARDVFGVSASGLVALQAAVSLPEIERVAVYEPALLVDGYDQGLVDWIDRFDREIGDGDVSAAMVTSMIGLKLGPAMLNYLPRWLLEGFTNLAMKSEDKSAGPDDVTMRKLAPTIGYEGRLIREMAGTLHTFQDLTTPVLLLGGSKGLEFLKPSLDALEQTLPNATRIEFAGLDHGGSSDVTKANAGGKPEVVAPELRRFFSAVRVER</sequence>
<evidence type="ECO:0000313" key="3">
    <source>
        <dbReference type="Proteomes" id="UP001501570"/>
    </source>
</evidence>
<organism evidence="2 3">
    <name type="scientific">Rugosimonospora acidiphila</name>
    <dbReference type="NCBI Taxonomy" id="556531"/>
    <lineage>
        <taxon>Bacteria</taxon>
        <taxon>Bacillati</taxon>
        <taxon>Actinomycetota</taxon>
        <taxon>Actinomycetes</taxon>
        <taxon>Micromonosporales</taxon>
        <taxon>Micromonosporaceae</taxon>
        <taxon>Rugosimonospora</taxon>
    </lineage>
</organism>
<feature type="domain" description="AB hydrolase-1" evidence="1">
    <location>
        <begin position="28"/>
        <end position="263"/>
    </location>
</feature>
<dbReference type="EMBL" id="BAABJQ010000015">
    <property type="protein sequence ID" value="GAA5191433.1"/>
    <property type="molecule type" value="Genomic_DNA"/>
</dbReference>
<dbReference type="InterPro" id="IPR000073">
    <property type="entry name" value="AB_hydrolase_1"/>
</dbReference>
<reference evidence="3" key="1">
    <citation type="journal article" date="2019" name="Int. J. Syst. Evol. Microbiol.">
        <title>The Global Catalogue of Microorganisms (GCM) 10K type strain sequencing project: providing services to taxonomists for standard genome sequencing and annotation.</title>
        <authorList>
            <consortium name="The Broad Institute Genomics Platform"/>
            <consortium name="The Broad Institute Genome Sequencing Center for Infectious Disease"/>
            <person name="Wu L."/>
            <person name="Ma J."/>
        </authorList>
    </citation>
    <scope>NUCLEOTIDE SEQUENCE [LARGE SCALE GENOMIC DNA]</scope>
    <source>
        <strain evidence="3">JCM 18304</strain>
    </source>
</reference>
<name>A0ABP9S715_9ACTN</name>
<evidence type="ECO:0000313" key="2">
    <source>
        <dbReference type="EMBL" id="GAA5191433.1"/>
    </source>
</evidence>
<protein>
    <submittedName>
        <fullName evidence="2">Alpha/beta hydrolase</fullName>
    </submittedName>
</protein>
<comment type="caution">
    <text evidence="2">The sequence shown here is derived from an EMBL/GenBank/DDBJ whole genome shotgun (WGS) entry which is preliminary data.</text>
</comment>
<proteinExistence type="predicted"/>
<accession>A0ABP9S715</accession>
<dbReference type="InterPro" id="IPR029058">
    <property type="entry name" value="AB_hydrolase_fold"/>
</dbReference>
<keyword evidence="3" id="KW-1185">Reference proteome</keyword>